<dbReference type="KEGG" id="ngv:CDO52_24570"/>
<evidence type="ECO:0000313" key="3">
    <source>
        <dbReference type="Proteomes" id="UP000215005"/>
    </source>
</evidence>
<dbReference type="AlphaFoldDB" id="A0A223SBS4"/>
<evidence type="ECO:0000313" key="2">
    <source>
        <dbReference type="EMBL" id="ASU85552.1"/>
    </source>
</evidence>
<organism evidence="2 3">
    <name type="scientific">Nocardiopsis gilva YIM 90087</name>
    <dbReference type="NCBI Taxonomy" id="1235441"/>
    <lineage>
        <taxon>Bacteria</taxon>
        <taxon>Bacillati</taxon>
        <taxon>Actinomycetota</taxon>
        <taxon>Actinomycetes</taxon>
        <taxon>Streptosporangiales</taxon>
        <taxon>Nocardiopsidaceae</taxon>
        <taxon>Nocardiopsis</taxon>
    </lineage>
</organism>
<feature type="chain" id="PRO_5011304317" description="Secreted protein" evidence="1">
    <location>
        <begin position="40"/>
        <end position="106"/>
    </location>
</feature>
<evidence type="ECO:0008006" key="4">
    <source>
        <dbReference type="Google" id="ProtNLM"/>
    </source>
</evidence>
<reference evidence="2 3" key="1">
    <citation type="submission" date="2017-08" db="EMBL/GenBank/DDBJ databases">
        <title>The complete genome sequence of Nocardiopsis gilva YIM 90087.</title>
        <authorList>
            <person name="Yin M."/>
            <person name="Tang S."/>
        </authorList>
    </citation>
    <scope>NUCLEOTIDE SEQUENCE [LARGE SCALE GENOMIC DNA]</scope>
    <source>
        <strain evidence="2 3">YIM 90087</strain>
    </source>
</reference>
<keyword evidence="3" id="KW-1185">Reference proteome</keyword>
<gene>
    <name evidence="2" type="ORF">CDO52_24570</name>
</gene>
<keyword evidence="1" id="KW-0732">Signal</keyword>
<evidence type="ECO:0000256" key="1">
    <source>
        <dbReference type="SAM" id="SignalP"/>
    </source>
</evidence>
<dbReference type="Proteomes" id="UP000215005">
    <property type="component" value="Chromosome"/>
</dbReference>
<sequence length="106" mass="11159">MSDASTAAVSRLRSRIATVLAALAIAASLGTVTALPAEAAACDIGYSITDSYISAWVDVTGCDRQARATVRCGAKMKTTGWVTTKASVTVRCSPTDTPRYAWHSFR</sequence>
<name>A0A223SBS4_9ACTN</name>
<protein>
    <recommendedName>
        <fullName evidence="4">Secreted protein</fullName>
    </recommendedName>
</protein>
<dbReference type="RefSeq" id="WP_033300264.1">
    <property type="nucleotide sequence ID" value="NZ_CP022753.1"/>
</dbReference>
<dbReference type="EMBL" id="CP022753">
    <property type="protein sequence ID" value="ASU85552.1"/>
    <property type="molecule type" value="Genomic_DNA"/>
</dbReference>
<proteinExistence type="predicted"/>
<feature type="signal peptide" evidence="1">
    <location>
        <begin position="1"/>
        <end position="39"/>
    </location>
</feature>
<accession>A0A223SBS4</accession>